<sequence length="284" mass="29602">MLVSHIWSRLASPSVAIVLSVSALIYTTAVCPLIFLHSAFVYTSLETHDCSNELIELKQRVELVKRHLVGGGDDASRAKRELSACCVGRPGLKGFPGKNARDGYDGEPGRDGAPGKSAEHDSRLVCVRECPAGRPGRDGPPGPKGEKGHRGRPGREGDAAPPSIRGEPGERGEKGFPGVNGGRGEPGEPGRVYQSDGPFGKEGDVGPRGPPGDKGQPGRDGEEGLPGARGERGYPGLKGEQGRRGAVGNFGPPGDKGEAWPCESCPPPRVSPGYYVSSKKTAAS</sequence>
<dbReference type="OrthoDB" id="5855503at2759"/>
<dbReference type="PANTHER" id="PTHR24637">
    <property type="entry name" value="COLLAGEN"/>
    <property type="match status" value="1"/>
</dbReference>
<evidence type="ECO:0008006" key="7">
    <source>
        <dbReference type="Google" id="ProtNLM"/>
    </source>
</evidence>
<dbReference type="PANTHER" id="PTHR24637:SF371">
    <property type="entry name" value="COL_CUTICLE_N DOMAIN-CONTAINING PROTEIN"/>
    <property type="match status" value="1"/>
</dbReference>
<keyword evidence="6" id="KW-1185">Reference proteome</keyword>
<keyword evidence="1" id="KW-0677">Repeat</keyword>
<accession>A0A8S1F5I2</accession>
<feature type="compositionally biased region" description="Basic and acidic residues" evidence="3">
    <location>
        <begin position="144"/>
        <end position="158"/>
    </location>
</feature>
<dbReference type="Proteomes" id="UP000494206">
    <property type="component" value="Unassembled WGS sequence"/>
</dbReference>
<evidence type="ECO:0000313" key="5">
    <source>
        <dbReference type="EMBL" id="CAB3408975.1"/>
    </source>
</evidence>
<keyword evidence="4" id="KW-0812">Transmembrane</keyword>
<evidence type="ECO:0000256" key="4">
    <source>
        <dbReference type="SAM" id="Phobius"/>
    </source>
</evidence>
<proteinExistence type="predicted"/>
<reference evidence="5 6" key="1">
    <citation type="submission" date="2020-04" db="EMBL/GenBank/DDBJ databases">
        <authorList>
            <person name="Laetsch R D."/>
            <person name="Stevens L."/>
            <person name="Kumar S."/>
            <person name="Blaxter L. M."/>
        </authorList>
    </citation>
    <scope>NUCLEOTIDE SEQUENCE [LARGE SCALE GENOMIC DNA]</scope>
</reference>
<dbReference type="AlphaFoldDB" id="A0A8S1F5I2"/>
<gene>
    <name evidence="5" type="ORF">CBOVIS_LOCUS10690</name>
</gene>
<comment type="caution">
    <text evidence="5">The sequence shown here is derived from an EMBL/GenBank/DDBJ whole genome shotgun (WGS) entry which is preliminary data.</text>
</comment>
<evidence type="ECO:0000313" key="6">
    <source>
        <dbReference type="Proteomes" id="UP000494206"/>
    </source>
</evidence>
<evidence type="ECO:0000256" key="1">
    <source>
        <dbReference type="ARBA" id="ARBA00022737"/>
    </source>
</evidence>
<name>A0A8S1F5I2_9PELO</name>
<dbReference type="EMBL" id="CADEPM010000007">
    <property type="protein sequence ID" value="CAB3408975.1"/>
    <property type="molecule type" value="Genomic_DNA"/>
</dbReference>
<evidence type="ECO:0000256" key="2">
    <source>
        <dbReference type="ARBA" id="ARBA00023157"/>
    </source>
</evidence>
<feature type="compositionally biased region" description="Basic and acidic residues" evidence="3">
    <location>
        <begin position="99"/>
        <end position="110"/>
    </location>
</feature>
<keyword evidence="4" id="KW-1133">Transmembrane helix</keyword>
<dbReference type="Pfam" id="PF01391">
    <property type="entry name" value="Collagen"/>
    <property type="match status" value="2"/>
</dbReference>
<feature type="transmembrane region" description="Helical" evidence="4">
    <location>
        <begin position="15"/>
        <end position="36"/>
    </location>
</feature>
<feature type="region of interest" description="Disordered" evidence="3">
    <location>
        <begin position="96"/>
        <end position="284"/>
    </location>
</feature>
<evidence type="ECO:0000256" key="3">
    <source>
        <dbReference type="SAM" id="MobiDB-lite"/>
    </source>
</evidence>
<protein>
    <recommendedName>
        <fullName evidence="7">Nematode cuticle collagen N-terminal domain-containing protein</fullName>
    </recommendedName>
</protein>
<keyword evidence="4" id="KW-0472">Membrane</keyword>
<keyword evidence="2" id="KW-1015">Disulfide bond</keyword>
<organism evidence="5 6">
    <name type="scientific">Caenorhabditis bovis</name>
    <dbReference type="NCBI Taxonomy" id="2654633"/>
    <lineage>
        <taxon>Eukaryota</taxon>
        <taxon>Metazoa</taxon>
        <taxon>Ecdysozoa</taxon>
        <taxon>Nematoda</taxon>
        <taxon>Chromadorea</taxon>
        <taxon>Rhabditida</taxon>
        <taxon>Rhabditina</taxon>
        <taxon>Rhabditomorpha</taxon>
        <taxon>Rhabditoidea</taxon>
        <taxon>Rhabditidae</taxon>
        <taxon>Peloderinae</taxon>
        <taxon>Caenorhabditis</taxon>
    </lineage>
</organism>
<dbReference type="InterPro" id="IPR008160">
    <property type="entry name" value="Collagen"/>
</dbReference>